<dbReference type="Pfam" id="PF00331">
    <property type="entry name" value="Glyco_hydro_10"/>
    <property type="match status" value="1"/>
</dbReference>
<reference evidence="10" key="1">
    <citation type="submission" date="2018-11" db="EMBL/GenBank/DDBJ databases">
        <authorList>
            <person name="Grassa J C."/>
        </authorList>
    </citation>
    <scope>NUCLEOTIDE SEQUENCE [LARGE SCALE GENOMIC DNA]</scope>
</reference>
<evidence type="ECO:0000256" key="1">
    <source>
        <dbReference type="ARBA" id="ARBA00007495"/>
    </source>
</evidence>
<feature type="chain" id="PRO_5030647288" description="GH10 domain-containing protein" evidence="8">
    <location>
        <begin position="18"/>
        <end position="584"/>
    </location>
</feature>
<dbReference type="PROSITE" id="PS51760">
    <property type="entry name" value="GH10_2"/>
    <property type="match status" value="1"/>
</dbReference>
<keyword evidence="3" id="KW-0378">Hydrolase</keyword>
<dbReference type="PANTHER" id="PTHR31490">
    <property type="entry name" value="GLYCOSYL HYDROLASE"/>
    <property type="match status" value="1"/>
</dbReference>
<protein>
    <recommendedName>
        <fullName evidence="9">GH10 domain-containing protein</fullName>
    </recommendedName>
</protein>
<dbReference type="PROSITE" id="PS00591">
    <property type="entry name" value="GH10_1"/>
    <property type="match status" value="1"/>
</dbReference>
<keyword evidence="11" id="KW-1185">Reference proteome</keyword>
<keyword evidence="5" id="KW-0326">Glycosidase</keyword>
<evidence type="ECO:0000313" key="10">
    <source>
        <dbReference type="EnsemblPlants" id="cds.evm.model.01.393"/>
    </source>
</evidence>
<reference evidence="10" key="2">
    <citation type="submission" date="2021-03" db="UniProtKB">
        <authorList>
            <consortium name="EnsemblPlants"/>
        </authorList>
    </citation>
    <scope>IDENTIFICATION</scope>
</reference>
<keyword evidence="2" id="KW-0677">Repeat</keyword>
<dbReference type="InterPro" id="IPR008979">
    <property type="entry name" value="Galactose-bd-like_sf"/>
</dbReference>
<organism evidence="10 11">
    <name type="scientific">Cannabis sativa</name>
    <name type="common">Hemp</name>
    <name type="synonym">Marijuana</name>
    <dbReference type="NCBI Taxonomy" id="3483"/>
    <lineage>
        <taxon>Eukaryota</taxon>
        <taxon>Viridiplantae</taxon>
        <taxon>Streptophyta</taxon>
        <taxon>Embryophyta</taxon>
        <taxon>Tracheophyta</taxon>
        <taxon>Spermatophyta</taxon>
        <taxon>Magnoliopsida</taxon>
        <taxon>eudicotyledons</taxon>
        <taxon>Gunneridae</taxon>
        <taxon>Pentapetalae</taxon>
        <taxon>rosids</taxon>
        <taxon>fabids</taxon>
        <taxon>Rosales</taxon>
        <taxon>Cannabaceae</taxon>
        <taxon>Cannabis</taxon>
    </lineage>
</organism>
<dbReference type="EnsemblPlants" id="evm.model.01.393">
    <property type="protein sequence ID" value="cds.evm.model.01.393"/>
    <property type="gene ID" value="evm.TU.01.393"/>
</dbReference>
<dbReference type="GO" id="GO:0031176">
    <property type="term" value="F:endo-1,4-beta-xylanase activity"/>
    <property type="evidence" value="ECO:0007669"/>
    <property type="project" value="UniProtKB-ARBA"/>
</dbReference>
<dbReference type="GO" id="GO:0000272">
    <property type="term" value="P:polysaccharide catabolic process"/>
    <property type="evidence" value="ECO:0007669"/>
    <property type="project" value="UniProtKB-KW"/>
</dbReference>
<dbReference type="Pfam" id="PF02018">
    <property type="entry name" value="CBM_4_9"/>
    <property type="match status" value="1"/>
</dbReference>
<name>A0A803NNY2_CANSA</name>
<dbReference type="SUPFAM" id="SSF49785">
    <property type="entry name" value="Galactose-binding domain-like"/>
    <property type="match status" value="1"/>
</dbReference>
<evidence type="ECO:0000256" key="7">
    <source>
        <dbReference type="PROSITE-ProRule" id="PRU10061"/>
    </source>
</evidence>
<keyword evidence="4" id="KW-0119">Carbohydrate metabolism</keyword>
<dbReference type="Gene3D" id="3.20.20.80">
    <property type="entry name" value="Glycosidases"/>
    <property type="match status" value="1"/>
</dbReference>
<dbReference type="OMA" id="SYNIFKM"/>
<dbReference type="Gramene" id="evm.model.01.393">
    <property type="protein sequence ID" value="cds.evm.model.01.393"/>
    <property type="gene ID" value="evm.TU.01.393"/>
</dbReference>
<feature type="domain" description="GH10" evidence="9">
    <location>
        <begin position="210"/>
        <end position="509"/>
    </location>
</feature>
<evidence type="ECO:0000256" key="3">
    <source>
        <dbReference type="ARBA" id="ARBA00022801"/>
    </source>
</evidence>
<evidence type="ECO:0000313" key="11">
    <source>
        <dbReference type="Proteomes" id="UP000596661"/>
    </source>
</evidence>
<dbReference type="InterPro" id="IPR001000">
    <property type="entry name" value="GH10_dom"/>
</dbReference>
<dbReference type="EMBL" id="UZAU01000011">
    <property type="status" value="NOT_ANNOTATED_CDS"/>
    <property type="molecule type" value="Genomic_DNA"/>
</dbReference>
<sequence length="584" mass="65844">MVLQLLCSIIFLYTGLGANALSYDYSAHIECVRKPEKAQYGGGIITNPELDNGLKGWSRFGYAKLLHKESEGNRFIVAHSRNQPYDSVSQRLYLQKNNFYTFSAWIQVSKGNHVPVRATFKTKNGFKHAGSVVAQSHCWSFLKGGLTVDESGVADLYFESNNTSVDIWADSISLQPFTQKQWKSHQYHSIQKVRKSNVRIRVVDRRGDPIENATILIERNKPNFPFGCAINKLILTNPAYKSWFTSKKFTVTTFEDEMKWYSNEPTQGKEDYSISDQMLSFAKGQQISVRGHNVVWDDPQYQPYWVKSLSGQQLYSAATKRLNSVMGKYKGQVIAWDVVNENLHNKFFETQLRNGNASAEFYNLAFGADSSTIMFLNEYNTIESPGDSLANPTQYLKKLKEIQSFPGNANGKLGIGLESHFDVPNLAYIRSSIDVLAATGLPVWITELDVKSNSNQAKYLDDILRELFSHPGIKGIVMWASWHPQGCWAMCLTDNNFKNLPTGDVVDKLMAEWGFLNDVVTGQANAFGFYDASLFHGDYQVRVAHPAQFKNSFFSTATSHSFKVTPLVVGSRNRSNSLVIQISD</sequence>
<evidence type="ECO:0000256" key="5">
    <source>
        <dbReference type="ARBA" id="ARBA00023295"/>
    </source>
</evidence>
<comment type="similarity">
    <text evidence="1">Belongs to the glycosyl hydrolase 10 (cellulase F) family.</text>
</comment>
<dbReference type="PANTHER" id="PTHR31490:SF2">
    <property type="entry name" value="GLYCOSYL HYDROLASE FAMILY 10 PROTEIN"/>
    <property type="match status" value="1"/>
</dbReference>
<keyword evidence="6" id="KW-0624">Polysaccharide degradation</keyword>
<feature type="active site" description="Nucleophile" evidence="7">
    <location>
        <position position="447"/>
    </location>
</feature>
<feature type="signal peptide" evidence="8">
    <location>
        <begin position="1"/>
        <end position="17"/>
    </location>
</feature>
<dbReference type="InterPro" id="IPR017853">
    <property type="entry name" value="GH"/>
</dbReference>
<evidence type="ECO:0000259" key="9">
    <source>
        <dbReference type="PROSITE" id="PS51760"/>
    </source>
</evidence>
<proteinExistence type="inferred from homology"/>
<evidence type="ECO:0000256" key="6">
    <source>
        <dbReference type="ARBA" id="ARBA00023326"/>
    </source>
</evidence>
<dbReference type="SUPFAM" id="SSF51445">
    <property type="entry name" value="(Trans)glycosidases"/>
    <property type="match status" value="1"/>
</dbReference>
<accession>A0A803NNY2</accession>
<dbReference type="InterPro" id="IPR044846">
    <property type="entry name" value="GH10"/>
</dbReference>
<dbReference type="SMART" id="SM00633">
    <property type="entry name" value="Glyco_10"/>
    <property type="match status" value="1"/>
</dbReference>
<dbReference type="AlphaFoldDB" id="A0A803NNY2"/>
<evidence type="ECO:0000256" key="8">
    <source>
        <dbReference type="SAM" id="SignalP"/>
    </source>
</evidence>
<dbReference type="InterPro" id="IPR031158">
    <property type="entry name" value="GH10_AS"/>
</dbReference>
<dbReference type="Gene3D" id="2.60.120.260">
    <property type="entry name" value="Galactose-binding domain-like"/>
    <property type="match status" value="1"/>
</dbReference>
<keyword evidence="8" id="KW-0732">Signal</keyword>
<evidence type="ECO:0000256" key="4">
    <source>
        <dbReference type="ARBA" id="ARBA00023277"/>
    </source>
</evidence>
<dbReference type="Proteomes" id="UP000596661">
    <property type="component" value="Chromosome 1"/>
</dbReference>
<dbReference type="InterPro" id="IPR003305">
    <property type="entry name" value="CenC_carb-bd"/>
</dbReference>
<evidence type="ECO:0000256" key="2">
    <source>
        <dbReference type="ARBA" id="ARBA00022737"/>
    </source>
</evidence>